<dbReference type="Proteomes" id="UP000828048">
    <property type="component" value="Chromosome 5"/>
</dbReference>
<protein>
    <submittedName>
        <fullName evidence="1">Uncharacterized protein</fullName>
    </submittedName>
</protein>
<keyword evidence="2" id="KW-1185">Reference proteome</keyword>
<gene>
    <name evidence="1" type="ORF">Vadar_013856</name>
</gene>
<organism evidence="1 2">
    <name type="scientific">Vaccinium darrowii</name>
    <dbReference type="NCBI Taxonomy" id="229202"/>
    <lineage>
        <taxon>Eukaryota</taxon>
        <taxon>Viridiplantae</taxon>
        <taxon>Streptophyta</taxon>
        <taxon>Embryophyta</taxon>
        <taxon>Tracheophyta</taxon>
        <taxon>Spermatophyta</taxon>
        <taxon>Magnoliopsida</taxon>
        <taxon>eudicotyledons</taxon>
        <taxon>Gunneridae</taxon>
        <taxon>Pentapetalae</taxon>
        <taxon>asterids</taxon>
        <taxon>Ericales</taxon>
        <taxon>Ericaceae</taxon>
        <taxon>Vaccinioideae</taxon>
        <taxon>Vaccinieae</taxon>
        <taxon>Vaccinium</taxon>
    </lineage>
</organism>
<accession>A0ACB7XZM3</accession>
<reference evidence="1 2" key="1">
    <citation type="journal article" date="2021" name="Hortic Res">
        <title>High-quality reference genome and annotation aids understanding of berry development for evergreen blueberry (Vaccinium darrowii).</title>
        <authorList>
            <person name="Yu J."/>
            <person name="Hulse-Kemp A.M."/>
            <person name="Babiker E."/>
            <person name="Staton M."/>
        </authorList>
    </citation>
    <scope>NUCLEOTIDE SEQUENCE [LARGE SCALE GENOMIC DNA]</scope>
    <source>
        <strain evidence="2">cv. NJ 8807/NJ 8810</strain>
        <tissue evidence="1">Young leaf</tissue>
    </source>
</reference>
<evidence type="ECO:0000313" key="2">
    <source>
        <dbReference type="Proteomes" id="UP000828048"/>
    </source>
</evidence>
<proteinExistence type="predicted"/>
<sequence length="345" mass="37765">MAYPPPLTFRSLNDSTLSAFTSFLSGKGVSSELSQNMVIFIPEVFNFIINLFKGFRIPCGYLSTSFFTIVTDSAGRFTDFGGKLLPSGSAPLLGHSVFTGFIVSSGLIVTAAHGVCDFYRPVDGTKGFRMRSLVITDVAGQPLPNLVIVEAVAVDTGTDLALLRLPAEIDGTFFFRLAAPGNVHVGQSVQTFGHPYGLPWDFRSGCVANTYRPGNLSVPNPDEMPREFFTLQVDFVTPPGFSGGPLIAASGEVLSVNQSITNIDEEILKKSYKFVSFSVPVHFINEILYWYFKVGQSRGEKIFVRDDGVGQFHILLVEYAQRMIDPSLDHVLAANEKRVRQGLPE</sequence>
<name>A0ACB7XZM3_9ERIC</name>
<evidence type="ECO:0000313" key="1">
    <source>
        <dbReference type="EMBL" id="KAH7846422.1"/>
    </source>
</evidence>
<comment type="caution">
    <text evidence="1">The sequence shown here is derived from an EMBL/GenBank/DDBJ whole genome shotgun (WGS) entry which is preliminary data.</text>
</comment>
<dbReference type="EMBL" id="CM037155">
    <property type="protein sequence ID" value="KAH7846422.1"/>
    <property type="molecule type" value="Genomic_DNA"/>
</dbReference>